<dbReference type="Proteomes" id="UP001604043">
    <property type="component" value="Unassembled WGS sequence"/>
</dbReference>
<accession>A0ABW6ZAX7</accession>
<name>A0ABW6ZAX7_9HYPH</name>
<proteinExistence type="predicted"/>
<dbReference type="Pfam" id="PF01575">
    <property type="entry name" value="MaoC_dehydratas"/>
    <property type="match status" value="1"/>
</dbReference>
<dbReference type="InterPro" id="IPR029069">
    <property type="entry name" value="HotDog_dom_sf"/>
</dbReference>
<reference evidence="2 3" key="1">
    <citation type="submission" date="2024-02" db="EMBL/GenBank/DDBJ databases">
        <title>Expansion and revision of Xanthobacter and proposal of Roseixanthobacter gen. nov.</title>
        <authorList>
            <person name="Soltysiak M.P.M."/>
            <person name="Jalihal A."/>
            <person name="Ory A."/>
            <person name="Chrisophersen C."/>
            <person name="Lee A.D."/>
            <person name="Boulton J."/>
            <person name="Springer M."/>
        </authorList>
    </citation>
    <scope>NUCLEOTIDE SEQUENCE [LARGE SCALE GENOMIC DNA]</scope>
    <source>
        <strain evidence="2 3">CB5</strain>
    </source>
</reference>
<organism evidence="2 3">
    <name type="scientific">Xanthobacter aminoxidans</name>
    <dbReference type="NCBI Taxonomy" id="186280"/>
    <lineage>
        <taxon>Bacteria</taxon>
        <taxon>Pseudomonadati</taxon>
        <taxon>Pseudomonadota</taxon>
        <taxon>Alphaproteobacteria</taxon>
        <taxon>Hyphomicrobiales</taxon>
        <taxon>Xanthobacteraceae</taxon>
        <taxon>Xanthobacter</taxon>
    </lineage>
</organism>
<keyword evidence="3" id="KW-1185">Reference proteome</keyword>
<sequence>MQRRFDELAVGDRDTFSSDPVTTRQLVMYAGASGDFNRIHYDDAYAREAGLAGVIAHGMLTMGIAGRSASAFGGPGAFVRDIEGRFLNPVRPGDVVVMTVEVVAKETRQGVPCCDLAVRGEVERRLVFQGNATLAFQR</sequence>
<evidence type="ECO:0000313" key="2">
    <source>
        <dbReference type="EMBL" id="MFG1250928.1"/>
    </source>
</evidence>
<dbReference type="EMBL" id="JBAFUR010000001">
    <property type="protein sequence ID" value="MFG1250928.1"/>
    <property type="molecule type" value="Genomic_DNA"/>
</dbReference>
<evidence type="ECO:0000259" key="1">
    <source>
        <dbReference type="Pfam" id="PF01575"/>
    </source>
</evidence>
<gene>
    <name evidence="2" type="ORF">V5F30_01845</name>
</gene>
<dbReference type="PANTHER" id="PTHR43841">
    <property type="entry name" value="3-HYDROXYACYL-THIOESTER DEHYDRATASE HTDX-RELATED"/>
    <property type="match status" value="1"/>
</dbReference>
<protein>
    <submittedName>
        <fullName evidence="2">MaoC/PaaZ C-terminal domain-containing protein</fullName>
    </submittedName>
</protein>
<dbReference type="RefSeq" id="WP_029557505.1">
    <property type="nucleotide sequence ID" value="NZ_JBAFUR010000001.1"/>
</dbReference>
<feature type="domain" description="MaoC-like" evidence="1">
    <location>
        <begin position="15"/>
        <end position="109"/>
    </location>
</feature>
<evidence type="ECO:0000313" key="3">
    <source>
        <dbReference type="Proteomes" id="UP001604043"/>
    </source>
</evidence>
<dbReference type="PANTHER" id="PTHR43841:SF3">
    <property type="entry name" value="(3R)-HYDROXYACYL-ACP DEHYDRATASE SUBUNIT HADB"/>
    <property type="match status" value="1"/>
</dbReference>
<dbReference type="InterPro" id="IPR002539">
    <property type="entry name" value="MaoC-like_dom"/>
</dbReference>
<dbReference type="SUPFAM" id="SSF54637">
    <property type="entry name" value="Thioesterase/thiol ester dehydrase-isomerase"/>
    <property type="match status" value="1"/>
</dbReference>
<comment type="caution">
    <text evidence="2">The sequence shown here is derived from an EMBL/GenBank/DDBJ whole genome shotgun (WGS) entry which is preliminary data.</text>
</comment>
<dbReference type="Gene3D" id="3.10.129.10">
    <property type="entry name" value="Hotdog Thioesterase"/>
    <property type="match status" value="1"/>
</dbReference>